<accession>A0A0M2KH47</accession>
<reference evidence="1 4" key="2">
    <citation type="submission" date="2016-01" db="EMBL/GenBank/DDBJ databases">
        <authorList>
            <person name="Oliw E.H."/>
        </authorList>
    </citation>
    <scope>NUCLEOTIDE SEQUENCE [LARGE SCALE GENOMIC DNA]</scope>
    <source>
        <strain evidence="1 4">MDcuke</strain>
    </source>
</reference>
<reference evidence="2 3" key="1">
    <citation type="submission" date="2015-01" db="EMBL/GenBank/DDBJ databases">
        <title>Erwinia tracheiphila.</title>
        <authorList>
            <person name="Shapiro L.R."/>
        </authorList>
    </citation>
    <scope>NUCLEOTIDE SEQUENCE [LARGE SCALE GENOMIC DNA]</scope>
    <source>
        <strain evidence="2 3">BuffGH</strain>
    </source>
</reference>
<dbReference type="Proteomes" id="UP000264980">
    <property type="component" value="Chromosome"/>
</dbReference>
<proteinExistence type="predicted"/>
<evidence type="ECO:0000313" key="2">
    <source>
        <dbReference type="EMBL" id="KKF36662.1"/>
    </source>
</evidence>
<organism evidence="2 3">
    <name type="scientific">Erwinia tracheiphila</name>
    <dbReference type="NCBI Taxonomy" id="65700"/>
    <lineage>
        <taxon>Bacteria</taxon>
        <taxon>Pseudomonadati</taxon>
        <taxon>Pseudomonadota</taxon>
        <taxon>Gammaproteobacteria</taxon>
        <taxon>Enterobacterales</taxon>
        <taxon>Erwiniaceae</taxon>
        <taxon>Erwinia</taxon>
    </lineage>
</organism>
<evidence type="ECO:0000313" key="1">
    <source>
        <dbReference type="EMBL" id="AXF77681.1"/>
    </source>
</evidence>
<dbReference type="EMBL" id="CP013970">
    <property type="protein sequence ID" value="AXF77681.1"/>
    <property type="molecule type" value="Genomic_DNA"/>
</dbReference>
<sequence length="95" mass="10967">MLWHASSMMFLSVRPAPHFSISIYLADKDQKGMADNEIAHDRFQHASCNIFCYLRFKIVGKVQYDVFQAGRHLCNTACQSALYEFVIYPKMSGIR</sequence>
<dbReference type="Proteomes" id="UP000033924">
    <property type="component" value="Unassembled WGS sequence"/>
</dbReference>
<dbReference type="AlphaFoldDB" id="A0A0M2KH47"/>
<dbReference type="EMBL" id="JXNU01000003">
    <property type="protein sequence ID" value="KKF36662.1"/>
    <property type="molecule type" value="Genomic_DNA"/>
</dbReference>
<evidence type="ECO:0000313" key="4">
    <source>
        <dbReference type="Proteomes" id="UP000264980"/>
    </source>
</evidence>
<keyword evidence="3" id="KW-1185">Reference proteome</keyword>
<protein>
    <submittedName>
        <fullName evidence="2">Uncharacterized protein</fullName>
    </submittedName>
</protein>
<evidence type="ECO:0000313" key="3">
    <source>
        <dbReference type="Proteomes" id="UP000033924"/>
    </source>
</evidence>
<name>A0A0M2KH47_9GAMM</name>
<gene>
    <name evidence="1" type="ORF">AV903_19175</name>
    <name evidence="2" type="ORF">SY86_16410</name>
</gene>